<dbReference type="EMBL" id="JARYGZ010000001">
    <property type="protein sequence ID" value="MDH7637260.1"/>
    <property type="molecule type" value="Genomic_DNA"/>
</dbReference>
<accession>A0ABT6MW60</accession>
<keyword evidence="1" id="KW-0812">Transmembrane</keyword>
<sequence length="91" mass="9751">MATGAASGEGALSSAMLFGRRCGIGLALIGAAGMVFYGVQELFVMLPHWLRHQIWSWHGWFEPMFCAGMVMALGLAPDRKPASSPQDPSGR</sequence>
<feature type="transmembrane region" description="Helical" evidence="1">
    <location>
        <begin position="59"/>
        <end position="76"/>
    </location>
</feature>
<evidence type="ECO:0000313" key="3">
    <source>
        <dbReference type="Proteomes" id="UP001160625"/>
    </source>
</evidence>
<dbReference type="Proteomes" id="UP001160625">
    <property type="component" value="Unassembled WGS sequence"/>
</dbReference>
<reference evidence="2" key="1">
    <citation type="submission" date="2023-04" db="EMBL/GenBank/DDBJ databases">
        <title>Sphingomonas sp. MAHUQ-71 isolated from rice field.</title>
        <authorList>
            <person name="Huq M.A."/>
        </authorList>
    </citation>
    <scope>NUCLEOTIDE SEQUENCE</scope>
    <source>
        <strain evidence="2">MAHUQ-71</strain>
    </source>
</reference>
<evidence type="ECO:0000313" key="2">
    <source>
        <dbReference type="EMBL" id="MDH7637260.1"/>
    </source>
</evidence>
<keyword evidence="3" id="KW-1185">Reference proteome</keyword>
<evidence type="ECO:0000256" key="1">
    <source>
        <dbReference type="SAM" id="Phobius"/>
    </source>
</evidence>
<keyword evidence="1" id="KW-1133">Transmembrane helix</keyword>
<organism evidence="2 3">
    <name type="scientific">Sphingomonas oryzagri</name>
    <dbReference type="NCBI Taxonomy" id="3042314"/>
    <lineage>
        <taxon>Bacteria</taxon>
        <taxon>Pseudomonadati</taxon>
        <taxon>Pseudomonadota</taxon>
        <taxon>Alphaproteobacteria</taxon>
        <taxon>Sphingomonadales</taxon>
        <taxon>Sphingomonadaceae</taxon>
        <taxon>Sphingomonas</taxon>
    </lineage>
</organism>
<dbReference type="RefSeq" id="WP_281042619.1">
    <property type="nucleotide sequence ID" value="NZ_JARYGZ010000001.1"/>
</dbReference>
<protein>
    <submittedName>
        <fullName evidence="2">Uncharacterized protein</fullName>
    </submittedName>
</protein>
<keyword evidence="1" id="KW-0472">Membrane</keyword>
<proteinExistence type="predicted"/>
<gene>
    <name evidence="2" type="ORF">QGN17_00825</name>
</gene>
<name>A0ABT6MW60_9SPHN</name>
<comment type="caution">
    <text evidence="2">The sequence shown here is derived from an EMBL/GenBank/DDBJ whole genome shotgun (WGS) entry which is preliminary data.</text>
</comment>
<feature type="transmembrane region" description="Helical" evidence="1">
    <location>
        <begin position="22"/>
        <end position="39"/>
    </location>
</feature>